<dbReference type="OrthoDB" id="6618553at2759"/>
<evidence type="ECO:0000313" key="3">
    <source>
        <dbReference type="EMBL" id="CAH1398928.1"/>
    </source>
</evidence>
<feature type="domain" description="Integrase zinc-binding" evidence="2">
    <location>
        <begin position="98"/>
        <end position="149"/>
    </location>
</feature>
<evidence type="ECO:0000259" key="2">
    <source>
        <dbReference type="Pfam" id="PF17921"/>
    </source>
</evidence>
<protein>
    <recommendedName>
        <fullName evidence="1">RNA-directed DNA polymerase</fullName>
        <ecNumber evidence="1">2.7.7.49</ecNumber>
    </recommendedName>
</protein>
<accession>A0A9P0HBH0</accession>
<proteinExistence type="predicted"/>
<sequence length="171" mass="19596">MWVADTLSRASVGKSKQEEEKEAFVIGLIKNMPISDKKCDIVRKETEKDEELKAVCEWIDEGCPKTKDPLLGRYESVKDELTFCDGIIFKGCQIVVLKSLRMDMLRKIHYAHQGMTKCCAKAKGLLYWPNMKNDIKNMVKHCEICQKYANSQCKEPMVLQEVAEGPWSCRA</sequence>
<dbReference type="AlphaFoldDB" id="A0A9P0HBH0"/>
<dbReference type="Pfam" id="PF17921">
    <property type="entry name" value="Integrase_H2C2"/>
    <property type="match status" value="1"/>
</dbReference>
<organism evidence="3 4">
    <name type="scientific">Nezara viridula</name>
    <name type="common">Southern green stink bug</name>
    <name type="synonym">Cimex viridulus</name>
    <dbReference type="NCBI Taxonomy" id="85310"/>
    <lineage>
        <taxon>Eukaryota</taxon>
        <taxon>Metazoa</taxon>
        <taxon>Ecdysozoa</taxon>
        <taxon>Arthropoda</taxon>
        <taxon>Hexapoda</taxon>
        <taxon>Insecta</taxon>
        <taxon>Pterygota</taxon>
        <taxon>Neoptera</taxon>
        <taxon>Paraneoptera</taxon>
        <taxon>Hemiptera</taxon>
        <taxon>Heteroptera</taxon>
        <taxon>Panheteroptera</taxon>
        <taxon>Pentatomomorpha</taxon>
        <taxon>Pentatomoidea</taxon>
        <taxon>Pentatomidae</taxon>
        <taxon>Pentatominae</taxon>
        <taxon>Nezara</taxon>
    </lineage>
</organism>
<dbReference type="FunFam" id="1.10.340.70:FF:000003">
    <property type="entry name" value="Protein CBG25708"/>
    <property type="match status" value="1"/>
</dbReference>
<evidence type="ECO:0000256" key="1">
    <source>
        <dbReference type="ARBA" id="ARBA00012493"/>
    </source>
</evidence>
<dbReference type="InterPro" id="IPR050951">
    <property type="entry name" value="Retrovirus_Pol_polyprotein"/>
</dbReference>
<dbReference type="Proteomes" id="UP001152798">
    <property type="component" value="Chromosome 4"/>
</dbReference>
<keyword evidence="4" id="KW-1185">Reference proteome</keyword>
<dbReference type="Gene3D" id="1.10.340.70">
    <property type="match status" value="1"/>
</dbReference>
<dbReference type="EMBL" id="OV725080">
    <property type="protein sequence ID" value="CAH1398928.1"/>
    <property type="molecule type" value="Genomic_DNA"/>
</dbReference>
<dbReference type="PANTHER" id="PTHR37984">
    <property type="entry name" value="PROTEIN CBG26694"/>
    <property type="match status" value="1"/>
</dbReference>
<dbReference type="InterPro" id="IPR041588">
    <property type="entry name" value="Integrase_H2C2"/>
</dbReference>
<name>A0A9P0HBH0_NEZVI</name>
<gene>
    <name evidence="3" type="ORF">NEZAVI_LOCUS8484</name>
</gene>
<dbReference type="GO" id="GO:0003964">
    <property type="term" value="F:RNA-directed DNA polymerase activity"/>
    <property type="evidence" value="ECO:0007669"/>
    <property type="project" value="UniProtKB-EC"/>
</dbReference>
<dbReference type="EC" id="2.7.7.49" evidence="1"/>
<evidence type="ECO:0000313" key="4">
    <source>
        <dbReference type="Proteomes" id="UP001152798"/>
    </source>
</evidence>
<dbReference type="PANTHER" id="PTHR37984:SF5">
    <property type="entry name" value="PROTEIN NYNRIN-LIKE"/>
    <property type="match status" value="1"/>
</dbReference>
<reference evidence="3" key="1">
    <citation type="submission" date="2022-01" db="EMBL/GenBank/DDBJ databases">
        <authorList>
            <person name="King R."/>
        </authorList>
    </citation>
    <scope>NUCLEOTIDE SEQUENCE</scope>
</reference>